<dbReference type="AlphaFoldDB" id="A0A9X1B9L8"/>
<organism evidence="1 2">
    <name type="scientific">Thiocapsa imhoffii</name>
    <dbReference type="NCBI Taxonomy" id="382777"/>
    <lineage>
        <taxon>Bacteria</taxon>
        <taxon>Pseudomonadati</taxon>
        <taxon>Pseudomonadota</taxon>
        <taxon>Gammaproteobacteria</taxon>
        <taxon>Chromatiales</taxon>
        <taxon>Chromatiaceae</taxon>
        <taxon>Thiocapsa</taxon>
    </lineage>
</organism>
<accession>A0A9X1B9L8</accession>
<proteinExistence type="predicted"/>
<protein>
    <recommendedName>
        <fullName evidence="3">YtxH domain-containing protein</fullName>
    </recommendedName>
</protein>
<evidence type="ECO:0000313" key="2">
    <source>
        <dbReference type="Proteomes" id="UP001138802"/>
    </source>
</evidence>
<sequence>MSDNPHERKPMYDATGSYGTGYGMGSGMSPSGMPGRPGIYPGYPPNADWMRGVDPGWAAMPGDSAARYPRPSAPAPASSFFNFNNDRFLKGLLIGAAATYLLTNESVQRTAIKGVVQLWSAVQGGIEEAKERFHDAEAELRHASQSKSE</sequence>
<comment type="caution">
    <text evidence="1">The sequence shown here is derived from an EMBL/GenBank/DDBJ whole genome shotgun (WGS) entry which is preliminary data.</text>
</comment>
<dbReference type="EMBL" id="NRSD01000018">
    <property type="protein sequence ID" value="MBK1646007.1"/>
    <property type="molecule type" value="Genomic_DNA"/>
</dbReference>
<reference evidence="1 2" key="1">
    <citation type="journal article" date="2020" name="Microorganisms">
        <title>Osmotic Adaptation and Compatible Solute Biosynthesis of Phototrophic Bacteria as Revealed from Genome Analyses.</title>
        <authorList>
            <person name="Imhoff J.F."/>
            <person name="Rahn T."/>
            <person name="Kunzel S."/>
            <person name="Keller A."/>
            <person name="Neulinger S.C."/>
        </authorList>
    </citation>
    <scope>NUCLEOTIDE SEQUENCE [LARGE SCALE GENOMIC DNA]</scope>
    <source>
        <strain evidence="1 2">DSM 21303</strain>
    </source>
</reference>
<gene>
    <name evidence="1" type="ORF">CKO25_15390</name>
</gene>
<dbReference type="RefSeq" id="WP_200388824.1">
    <property type="nucleotide sequence ID" value="NZ_NRSD01000018.1"/>
</dbReference>
<dbReference type="Proteomes" id="UP001138802">
    <property type="component" value="Unassembled WGS sequence"/>
</dbReference>
<evidence type="ECO:0008006" key="3">
    <source>
        <dbReference type="Google" id="ProtNLM"/>
    </source>
</evidence>
<evidence type="ECO:0000313" key="1">
    <source>
        <dbReference type="EMBL" id="MBK1646007.1"/>
    </source>
</evidence>
<keyword evidence="2" id="KW-1185">Reference proteome</keyword>
<name>A0A9X1B9L8_9GAMM</name>